<dbReference type="Gene3D" id="3.40.50.880">
    <property type="match status" value="1"/>
</dbReference>
<dbReference type="AlphaFoldDB" id="A0A4R1NJ88"/>
<dbReference type="PANTHER" id="PTHR42695:SF5">
    <property type="entry name" value="GLUTAMINE AMIDOTRANSFERASE YLR126C-RELATED"/>
    <property type="match status" value="1"/>
</dbReference>
<dbReference type="OrthoDB" id="9813383at2"/>
<dbReference type="RefSeq" id="WP_132925000.1">
    <property type="nucleotide sequence ID" value="NZ_SJOI01000001.1"/>
</dbReference>
<dbReference type="EMBL" id="SJOI01000001">
    <property type="protein sequence ID" value="TCL05981.1"/>
    <property type="molecule type" value="Genomic_DNA"/>
</dbReference>
<dbReference type="PROSITE" id="PS51273">
    <property type="entry name" value="GATASE_TYPE_1"/>
    <property type="match status" value="1"/>
</dbReference>
<sequence length="250" mass="27853">MDLPFYAPLAIVQMGEPPTAIAAEVGEQYQWFVDRLGLESHEYILIRPYRGDRLPDPDRISAAIITGSWSMVTDHAPWSEITAAWIRGVHALELPLLGICYGHQLIAYALGGVVADNPRGWEGGLQQVRITARADDDPLLGGLPGQFAVWLSHLQTVLRPPAEARVLAVSPRDDCQIIRYSPQTFSLQFHPEFSRSLMASCLRHSTRSGAKEQLASLQSQTEPEWPALILQRFYENWRNNRSGLANSNAA</sequence>
<dbReference type="NCBIfam" id="NF006562">
    <property type="entry name" value="PRK09065.1"/>
    <property type="match status" value="1"/>
</dbReference>
<feature type="domain" description="Glutamine amidotransferase" evidence="1">
    <location>
        <begin position="60"/>
        <end position="197"/>
    </location>
</feature>
<accession>A0A4R1NJ88</accession>
<gene>
    <name evidence="2" type="ORF">EZJ58_4205</name>
</gene>
<evidence type="ECO:0000313" key="2">
    <source>
        <dbReference type="EMBL" id="TCL05981.1"/>
    </source>
</evidence>
<name>A0A4R1NJ88_9GAMM</name>
<protein>
    <submittedName>
        <fullName evidence="2">GMP synthase (Glutamine-hydrolysing)</fullName>
    </submittedName>
</protein>
<dbReference type="Pfam" id="PF00117">
    <property type="entry name" value="GATase"/>
    <property type="match status" value="1"/>
</dbReference>
<dbReference type="InterPro" id="IPR017926">
    <property type="entry name" value="GATASE"/>
</dbReference>
<comment type="caution">
    <text evidence="2">The sequence shown here is derived from an EMBL/GenBank/DDBJ whole genome shotgun (WGS) entry which is preliminary data.</text>
</comment>
<dbReference type="PANTHER" id="PTHR42695">
    <property type="entry name" value="GLUTAMINE AMIDOTRANSFERASE YLR126C-RELATED"/>
    <property type="match status" value="1"/>
</dbReference>
<dbReference type="GO" id="GO:0005829">
    <property type="term" value="C:cytosol"/>
    <property type="evidence" value="ECO:0007669"/>
    <property type="project" value="TreeGrafter"/>
</dbReference>
<keyword evidence="3" id="KW-1185">Reference proteome</keyword>
<dbReference type="SUPFAM" id="SSF52317">
    <property type="entry name" value="Class I glutamine amidotransferase-like"/>
    <property type="match status" value="1"/>
</dbReference>
<dbReference type="InterPro" id="IPR044992">
    <property type="entry name" value="ChyE-like"/>
</dbReference>
<organism evidence="2 3">
    <name type="scientific">Sodalis ligni</name>
    <dbReference type="NCBI Taxonomy" id="2697027"/>
    <lineage>
        <taxon>Bacteria</taxon>
        <taxon>Pseudomonadati</taxon>
        <taxon>Pseudomonadota</taxon>
        <taxon>Gammaproteobacteria</taxon>
        <taxon>Enterobacterales</taxon>
        <taxon>Bruguierivoracaceae</taxon>
        <taxon>Sodalis</taxon>
    </lineage>
</organism>
<dbReference type="CDD" id="cd01741">
    <property type="entry name" value="GATase1_1"/>
    <property type="match status" value="1"/>
</dbReference>
<reference evidence="2 3" key="1">
    <citation type="submission" date="2019-02" db="EMBL/GenBank/DDBJ databases">
        <title>Investigation of anaerobic lignin degradation for improved lignocellulosic biofuels.</title>
        <authorList>
            <person name="Deangelis K."/>
        </authorList>
    </citation>
    <scope>NUCLEOTIDE SEQUENCE [LARGE SCALE GENOMIC DNA]</scope>
    <source>
        <strain evidence="2 3">159R</strain>
    </source>
</reference>
<dbReference type="InterPro" id="IPR029062">
    <property type="entry name" value="Class_I_gatase-like"/>
</dbReference>
<dbReference type="Proteomes" id="UP000294555">
    <property type="component" value="Unassembled WGS sequence"/>
</dbReference>
<proteinExistence type="predicted"/>
<evidence type="ECO:0000259" key="1">
    <source>
        <dbReference type="Pfam" id="PF00117"/>
    </source>
</evidence>
<evidence type="ECO:0000313" key="3">
    <source>
        <dbReference type="Proteomes" id="UP000294555"/>
    </source>
</evidence>